<dbReference type="Proteomes" id="UP000193411">
    <property type="component" value="Unassembled WGS sequence"/>
</dbReference>
<feature type="compositionally biased region" description="Low complexity" evidence="3">
    <location>
        <begin position="263"/>
        <end position="288"/>
    </location>
</feature>
<name>A0A1Y2H554_9FUNG</name>
<keyword evidence="6" id="KW-1185">Reference proteome</keyword>
<dbReference type="SMART" id="SM00662">
    <property type="entry name" value="RPOLD"/>
    <property type="match status" value="1"/>
</dbReference>
<dbReference type="STRING" id="765915.A0A1Y2H554"/>
<gene>
    <name evidence="5" type="ORF">BCR44DRAFT_1448346</name>
</gene>
<evidence type="ECO:0000256" key="2">
    <source>
        <dbReference type="ARBA" id="ARBA00023163"/>
    </source>
</evidence>
<protein>
    <submittedName>
        <fullName evidence="5">DNA-directed RNA polymerase</fullName>
    </submittedName>
</protein>
<feature type="domain" description="DNA-directed RNA polymerase RpoA/D/Rpb3-type" evidence="4">
    <location>
        <begin position="1"/>
        <end position="196"/>
    </location>
</feature>
<dbReference type="GO" id="GO:0005665">
    <property type="term" value="C:RNA polymerase II, core complex"/>
    <property type="evidence" value="ECO:0007669"/>
    <property type="project" value="TreeGrafter"/>
</dbReference>
<dbReference type="GO" id="GO:0006366">
    <property type="term" value="P:transcription by RNA polymerase II"/>
    <property type="evidence" value="ECO:0007669"/>
    <property type="project" value="TreeGrafter"/>
</dbReference>
<feature type="compositionally biased region" description="Polar residues" evidence="3">
    <location>
        <begin position="298"/>
        <end position="307"/>
    </location>
</feature>
<dbReference type="GO" id="GO:0003899">
    <property type="term" value="F:DNA-directed RNA polymerase activity"/>
    <property type="evidence" value="ECO:0007669"/>
    <property type="project" value="InterPro"/>
</dbReference>
<dbReference type="OrthoDB" id="270173at2759"/>
<dbReference type="InterPro" id="IPR011263">
    <property type="entry name" value="DNA-dir_RNA_pol_RpoA/D/Rpb3"/>
</dbReference>
<organism evidence="5 6">
    <name type="scientific">Catenaria anguillulae PL171</name>
    <dbReference type="NCBI Taxonomy" id="765915"/>
    <lineage>
        <taxon>Eukaryota</taxon>
        <taxon>Fungi</taxon>
        <taxon>Fungi incertae sedis</taxon>
        <taxon>Blastocladiomycota</taxon>
        <taxon>Blastocladiomycetes</taxon>
        <taxon>Blastocladiales</taxon>
        <taxon>Catenariaceae</taxon>
        <taxon>Catenaria</taxon>
    </lineage>
</organism>
<dbReference type="Gene3D" id="3.30.1360.10">
    <property type="entry name" value="RNA polymerase, RBP11-like subunit"/>
    <property type="match status" value="1"/>
</dbReference>
<dbReference type="GO" id="GO:0046983">
    <property type="term" value="F:protein dimerization activity"/>
    <property type="evidence" value="ECO:0007669"/>
    <property type="project" value="InterPro"/>
</dbReference>
<feature type="non-terminal residue" evidence="5">
    <location>
        <position position="1"/>
    </location>
</feature>
<proteinExistence type="predicted"/>
<dbReference type="Pfam" id="PF01193">
    <property type="entry name" value="RNA_pol_L"/>
    <property type="match status" value="1"/>
</dbReference>
<evidence type="ECO:0000259" key="4">
    <source>
        <dbReference type="SMART" id="SM00662"/>
    </source>
</evidence>
<dbReference type="AlphaFoldDB" id="A0A1Y2H554"/>
<evidence type="ECO:0000313" key="5">
    <source>
        <dbReference type="EMBL" id="ORZ29679.1"/>
    </source>
</evidence>
<keyword evidence="1 5" id="KW-0240">DNA-directed RNA polymerase</keyword>
<evidence type="ECO:0000313" key="6">
    <source>
        <dbReference type="Proteomes" id="UP000193411"/>
    </source>
</evidence>
<dbReference type="InterPro" id="IPR036643">
    <property type="entry name" value="RNApol_insert_sf"/>
</dbReference>
<dbReference type="Gene3D" id="2.170.120.12">
    <property type="entry name" value="DNA-directed RNA polymerase, insert domain"/>
    <property type="match status" value="1"/>
</dbReference>
<reference evidence="5 6" key="1">
    <citation type="submission" date="2016-07" db="EMBL/GenBank/DDBJ databases">
        <title>Pervasive Adenine N6-methylation of Active Genes in Fungi.</title>
        <authorList>
            <consortium name="DOE Joint Genome Institute"/>
            <person name="Mondo S.J."/>
            <person name="Dannebaum R.O."/>
            <person name="Kuo R.C."/>
            <person name="Labutti K."/>
            <person name="Haridas S."/>
            <person name="Kuo A."/>
            <person name="Salamov A."/>
            <person name="Ahrendt S.R."/>
            <person name="Lipzen A."/>
            <person name="Sullivan W."/>
            <person name="Andreopoulos W.B."/>
            <person name="Clum A."/>
            <person name="Lindquist E."/>
            <person name="Daum C."/>
            <person name="Ramamoorthy G.K."/>
            <person name="Gryganskyi A."/>
            <person name="Culley D."/>
            <person name="Magnuson J.K."/>
            <person name="James T.Y."/>
            <person name="O'Malley M.A."/>
            <person name="Stajich J.E."/>
            <person name="Spatafora J.W."/>
            <person name="Visel A."/>
            <person name="Grigoriev I.V."/>
        </authorList>
    </citation>
    <scope>NUCLEOTIDE SEQUENCE [LARGE SCALE GENOMIC DNA]</scope>
    <source>
        <strain evidence="5 6">PL171</strain>
    </source>
</reference>
<dbReference type="SUPFAM" id="SSF55257">
    <property type="entry name" value="RBP11-like subunits of RNA polymerase"/>
    <property type="match status" value="1"/>
</dbReference>
<dbReference type="SUPFAM" id="SSF56553">
    <property type="entry name" value="Insert subdomain of RNA polymerase alpha subunit"/>
    <property type="match status" value="1"/>
</dbReference>
<dbReference type="EMBL" id="MCFL01000137">
    <property type="protein sequence ID" value="ORZ29679.1"/>
    <property type="molecule type" value="Genomic_DNA"/>
</dbReference>
<feature type="region of interest" description="Disordered" evidence="3">
    <location>
        <begin position="253"/>
        <end position="307"/>
    </location>
</feature>
<evidence type="ECO:0000256" key="1">
    <source>
        <dbReference type="ARBA" id="ARBA00022478"/>
    </source>
</evidence>
<keyword evidence="2" id="KW-0804">Transcription</keyword>
<evidence type="ECO:0000256" key="3">
    <source>
        <dbReference type="SAM" id="MobiDB-lite"/>
    </source>
</evidence>
<sequence>DTDLSVANAIRRVIIAEVPTIAIDLVDVECNTSPLVDDDSAKHMKYSHECSCTGMCTDGRTVEVRSDRLLPVGNTQVRPVEFSKEGSKDNTIIITKLAQGQELRVKCIAKKGVGKIHAKWIPVTALWFEEDPHVEWPKSANAELEEPPKDGEPFNYNEDPRRFYMTIESAGSLDADQIMIDGLDAIVSKIGSLIMDLNNATSSTSTATTGFPQLDAGAASQYGGVYTGGRTTYNGGTAASGMAPVALANGAAGGWSGTSPMHQQQQWQPSQWSGGAQLGQGQQQQNGNAGSGGGQWGPSRNTAPGWN</sequence>
<dbReference type="PANTHER" id="PTHR11800">
    <property type="entry name" value="DNA-DIRECTED RNA POLYMERASE"/>
    <property type="match status" value="1"/>
</dbReference>
<dbReference type="PANTHER" id="PTHR11800:SF2">
    <property type="entry name" value="DNA-DIRECTED RNA POLYMERASE II SUBUNIT RPB3"/>
    <property type="match status" value="1"/>
</dbReference>
<accession>A0A1Y2H554</accession>
<dbReference type="InterPro" id="IPR050518">
    <property type="entry name" value="Rpo3/RPB3_RNA_Pol_subunit"/>
</dbReference>
<comment type="caution">
    <text evidence="5">The sequence shown here is derived from an EMBL/GenBank/DDBJ whole genome shotgun (WGS) entry which is preliminary data.</text>
</comment>
<dbReference type="InterPro" id="IPR036603">
    <property type="entry name" value="RBP11-like"/>
</dbReference>